<dbReference type="Gene3D" id="3.90.650.10">
    <property type="entry name" value="PurM-like C-terminal domain"/>
    <property type="match status" value="1"/>
</dbReference>
<dbReference type="GO" id="GO:0009228">
    <property type="term" value="P:thiamine biosynthetic process"/>
    <property type="evidence" value="ECO:0007669"/>
    <property type="project" value="UniProtKB-KW"/>
</dbReference>
<keyword evidence="1" id="KW-0547">Nucleotide-binding</keyword>
<comment type="pathway">
    <text evidence="1">Cofactor biosynthesis; thiamine diphosphate biosynthesis; thiamine diphosphate from thiamine phosphate: step 1/1.</text>
</comment>
<keyword evidence="1 4" id="KW-0418">Kinase</keyword>
<feature type="binding site" evidence="1">
    <location>
        <position position="190"/>
    </location>
    <ligand>
        <name>ATP</name>
        <dbReference type="ChEBI" id="CHEBI:30616"/>
    </ligand>
</feature>
<dbReference type="InterPro" id="IPR016188">
    <property type="entry name" value="PurM-like_N"/>
</dbReference>
<dbReference type="InterPro" id="IPR036676">
    <property type="entry name" value="PurM-like_C_sf"/>
</dbReference>
<evidence type="ECO:0000313" key="4">
    <source>
        <dbReference type="EMBL" id="QIS14678.1"/>
    </source>
</evidence>
<dbReference type="HAMAP" id="MF_02128">
    <property type="entry name" value="TMP_kinase"/>
    <property type="match status" value="1"/>
</dbReference>
<dbReference type="PANTHER" id="PTHR30270:SF0">
    <property type="entry name" value="THIAMINE-MONOPHOSPHATE KINASE"/>
    <property type="match status" value="1"/>
</dbReference>
<dbReference type="PANTHER" id="PTHR30270">
    <property type="entry name" value="THIAMINE-MONOPHOSPHATE KINASE"/>
    <property type="match status" value="1"/>
</dbReference>
<dbReference type="GO" id="GO:0000287">
    <property type="term" value="F:magnesium ion binding"/>
    <property type="evidence" value="ECO:0007669"/>
    <property type="project" value="UniProtKB-UniRule"/>
</dbReference>
<dbReference type="SUPFAM" id="SSF55326">
    <property type="entry name" value="PurM N-terminal domain-like"/>
    <property type="match status" value="1"/>
</dbReference>
<feature type="binding site" evidence="1">
    <location>
        <position position="88"/>
    </location>
    <ligand>
        <name>Mg(2+)</name>
        <dbReference type="ChEBI" id="CHEBI:18420"/>
        <label>1</label>
    </ligand>
</feature>
<dbReference type="InterPro" id="IPR006283">
    <property type="entry name" value="ThiL-like"/>
</dbReference>
<dbReference type="Proteomes" id="UP000503540">
    <property type="component" value="Chromosome"/>
</dbReference>
<keyword evidence="1 4" id="KW-0808">Transferase</keyword>
<feature type="binding site" evidence="1">
    <location>
        <position position="265"/>
    </location>
    <ligand>
        <name>ATP</name>
        <dbReference type="ChEBI" id="CHEBI:30616"/>
    </ligand>
</feature>
<dbReference type="NCBIfam" id="TIGR01379">
    <property type="entry name" value="thiL"/>
    <property type="match status" value="1"/>
</dbReference>
<dbReference type="InterPro" id="IPR036921">
    <property type="entry name" value="PurM-like_N_sf"/>
</dbReference>
<evidence type="ECO:0000259" key="3">
    <source>
        <dbReference type="Pfam" id="PF00586"/>
    </source>
</evidence>
<feature type="binding site" evidence="1">
    <location>
        <position position="88"/>
    </location>
    <ligand>
        <name>Mg(2+)</name>
        <dbReference type="ChEBI" id="CHEBI:18420"/>
        <label>2</label>
    </ligand>
</feature>
<comment type="function">
    <text evidence="1">Catalyzes the ATP-dependent phosphorylation of thiamine-monophosphate (TMP) to form thiamine-pyrophosphate (TPP), the active form of vitamin B1.</text>
</comment>
<dbReference type="SUPFAM" id="SSF56042">
    <property type="entry name" value="PurM C-terminal domain-like"/>
    <property type="match status" value="1"/>
</dbReference>
<dbReference type="GO" id="GO:0009030">
    <property type="term" value="F:thiamine-phosphate kinase activity"/>
    <property type="evidence" value="ECO:0007669"/>
    <property type="project" value="UniProtKB-UniRule"/>
</dbReference>
<dbReference type="EMBL" id="CP046172">
    <property type="protein sequence ID" value="QIS14678.1"/>
    <property type="molecule type" value="Genomic_DNA"/>
</dbReference>
<feature type="binding site" evidence="1">
    <location>
        <position position="117"/>
    </location>
    <ligand>
        <name>Mg(2+)</name>
        <dbReference type="ChEBI" id="CHEBI:18420"/>
        <label>2</label>
    </ligand>
</feature>
<dbReference type="CDD" id="cd02194">
    <property type="entry name" value="ThiL"/>
    <property type="match status" value="1"/>
</dbReference>
<reference evidence="4 5" key="1">
    <citation type="journal article" date="2019" name="ACS Chem. Biol.">
        <title>Identification and Mobilization of a Cryptic Antibiotic Biosynthesis Gene Locus from a Human-Pathogenic Nocardia Isolate.</title>
        <authorList>
            <person name="Herisse M."/>
            <person name="Ishida K."/>
            <person name="Porter J.L."/>
            <person name="Howden B."/>
            <person name="Hertweck C."/>
            <person name="Stinear T.P."/>
            <person name="Pidot S.J."/>
        </authorList>
    </citation>
    <scope>NUCLEOTIDE SEQUENCE [LARGE SCALE GENOMIC DNA]</scope>
    <source>
        <strain evidence="4 5">AUSMDU00012717</strain>
    </source>
</reference>
<feature type="binding site" evidence="1">
    <location>
        <position position="86"/>
    </location>
    <ligand>
        <name>Mg(2+)</name>
        <dbReference type="ChEBI" id="CHEBI:18420"/>
        <label>4</label>
    </ligand>
</feature>
<dbReference type="Gene3D" id="3.30.1330.10">
    <property type="entry name" value="PurM-like, N-terminal domain"/>
    <property type="match status" value="1"/>
</dbReference>
<feature type="binding site" evidence="1">
    <location>
        <begin position="164"/>
        <end position="165"/>
    </location>
    <ligand>
        <name>ATP</name>
        <dbReference type="ChEBI" id="CHEBI:30616"/>
    </ligand>
</feature>
<feature type="binding site" evidence="1">
    <location>
        <position position="117"/>
    </location>
    <ligand>
        <name>Mg(2+)</name>
        <dbReference type="ChEBI" id="CHEBI:18420"/>
        <label>3</label>
    </ligand>
</feature>
<sequence>MIASARVPSGRFEPAARYDGPGADPTQRPEGPVISDSTQPATVGELGEFALIERMNSNRVQAAAVQLGPGDDAAVVAAPDGRFVVSTDMLVQDRHFRLDWSSPVEIGRKAIAQNAADIVAMGAAPTAFVVALGCPADTPVAFVDGLTDGMWDEAARAGGSIAGGDLVRNGQLVISVTAFGDLRGRAAITRSGARVGDTVAIAGRLGRSAAGLAVLSSGMDGRDEFAGVLADHRAPRPRYAAVLDRFVESATAATEVTPHALTDVSDGLLADLGHIADASGVAIDLDYAALRDPALESIAAALRSAAVPDPAGLSSAGPNADAAQWILTGGEDHAFAGAFPADRPLPPGWVAIGLVHAGHGVTVDGVARPGGGGWESFGGADAASVGDPR</sequence>
<comment type="similarity">
    <text evidence="1">Belongs to the thiamine-monophosphate kinase family.</text>
</comment>
<feature type="binding site" evidence="1">
    <location>
        <position position="72"/>
    </location>
    <ligand>
        <name>Mg(2+)</name>
        <dbReference type="ChEBI" id="CHEBI:18420"/>
        <label>4</label>
    </ligand>
</feature>
<feature type="region of interest" description="Disordered" evidence="2">
    <location>
        <begin position="1"/>
        <end position="40"/>
    </location>
</feature>
<dbReference type="UniPathway" id="UPA00060">
    <property type="reaction ID" value="UER00142"/>
</dbReference>
<name>A0A6G9YNA4_9NOCA</name>
<feature type="binding site" evidence="1">
    <location>
        <position position="165"/>
    </location>
    <ligand>
        <name>Mg(2+)</name>
        <dbReference type="ChEBI" id="CHEBI:18420"/>
        <label>1</label>
    </ligand>
</feature>
<gene>
    <name evidence="1" type="primary">thiL</name>
    <name evidence="4" type="ORF">F5544_34215</name>
</gene>
<feature type="binding site" evidence="1">
    <location>
        <position position="263"/>
    </location>
    <ligand>
        <name>Mg(2+)</name>
        <dbReference type="ChEBI" id="CHEBI:18420"/>
        <label>3</label>
    </ligand>
</feature>
<dbReference type="KEGG" id="nah:F5544_34215"/>
<accession>A0A6G9YNA4</accession>
<feature type="binding site" evidence="1">
    <location>
        <position position="374"/>
    </location>
    <ligand>
        <name>substrate</name>
    </ligand>
</feature>
<evidence type="ECO:0000256" key="2">
    <source>
        <dbReference type="SAM" id="MobiDB-lite"/>
    </source>
</evidence>
<feature type="domain" description="PurM-like N-terminal" evidence="3">
    <location>
        <begin position="70"/>
        <end position="180"/>
    </location>
</feature>
<organism evidence="4 5">
    <name type="scientific">Nocardia arthritidis</name>
    <dbReference type="NCBI Taxonomy" id="228602"/>
    <lineage>
        <taxon>Bacteria</taxon>
        <taxon>Bacillati</taxon>
        <taxon>Actinomycetota</taxon>
        <taxon>Actinomycetes</taxon>
        <taxon>Mycobacteriales</taxon>
        <taxon>Nocardiaceae</taxon>
        <taxon>Nocardia</taxon>
    </lineage>
</organism>
<comment type="caution">
    <text evidence="1">Lacks conserved residue(s) required for the propagation of feature annotation.</text>
</comment>
<dbReference type="Pfam" id="PF00586">
    <property type="entry name" value="AIRS"/>
    <property type="match status" value="1"/>
</dbReference>
<protein>
    <recommendedName>
        <fullName evidence="1">Thiamine-monophosphate kinase</fullName>
        <shortName evidence="1">TMP kinase</shortName>
        <shortName evidence="1">Thiamine-phosphate kinase</shortName>
        <ecNumber evidence="1">2.7.4.16</ecNumber>
    </recommendedName>
</protein>
<feature type="binding site" evidence="1">
    <location>
        <position position="72"/>
    </location>
    <ligand>
        <name>Mg(2+)</name>
        <dbReference type="ChEBI" id="CHEBI:18420"/>
        <label>3</label>
    </ligand>
</feature>
<comment type="miscellaneous">
    <text evidence="1">Reaction mechanism of ThiL seems to utilize a direct, inline transfer of the gamma-phosphate of ATP to TMP rather than a phosphorylated enzyme intermediate.</text>
</comment>
<keyword evidence="1" id="KW-0784">Thiamine biosynthesis</keyword>
<dbReference type="GO" id="GO:0009229">
    <property type="term" value="P:thiamine diphosphate biosynthetic process"/>
    <property type="evidence" value="ECO:0007669"/>
    <property type="project" value="UniProtKB-UniRule"/>
</dbReference>
<keyword evidence="1" id="KW-0479">Metal-binding</keyword>
<feature type="binding site" evidence="1">
    <location>
        <position position="87"/>
    </location>
    <ligand>
        <name>Mg(2+)</name>
        <dbReference type="ChEBI" id="CHEBI:18420"/>
        <label>1</label>
    </ligand>
</feature>
<keyword evidence="5" id="KW-1185">Reference proteome</keyword>
<keyword evidence="1" id="KW-0460">Magnesium</keyword>
<feature type="binding site" evidence="1">
    <location>
        <position position="266"/>
    </location>
    <ligand>
        <name>Mg(2+)</name>
        <dbReference type="ChEBI" id="CHEBI:18420"/>
        <label>5</label>
    </ligand>
</feature>
<keyword evidence="1" id="KW-0067">ATP-binding</keyword>
<dbReference type="AlphaFoldDB" id="A0A6G9YNA4"/>
<feature type="binding site" evidence="1">
    <location>
        <position position="117"/>
    </location>
    <ligand>
        <name>Mg(2+)</name>
        <dbReference type="ChEBI" id="CHEBI:18420"/>
        <label>4</label>
    </ligand>
</feature>
<feature type="binding site" evidence="1">
    <location>
        <position position="95"/>
    </location>
    <ligand>
        <name>substrate</name>
    </ligand>
</feature>
<feature type="binding site" evidence="1">
    <location>
        <position position="331"/>
    </location>
    <ligand>
        <name>substrate</name>
    </ligand>
</feature>
<comment type="catalytic activity">
    <reaction evidence="1">
        <text>thiamine phosphate + ATP = thiamine diphosphate + ADP</text>
        <dbReference type="Rhea" id="RHEA:15913"/>
        <dbReference type="ChEBI" id="CHEBI:30616"/>
        <dbReference type="ChEBI" id="CHEBI:37575"/>
        <dbReference type="ChEBI" id="CHEBI:58937"/>
        <dbReference type="ChEBI" id="CHEBI:456216"/>
        <dbReference type="EC" id="2.7.4.16"/>
    </reaction>
</comment>
<evidence type="ECO:0000313" key="5">
    <source>
        <dbReference type="Proteomes" id="UP000503540"/>
    </source>
</evidence>
<evidence type="ECO:0000256" key="1">
    <source>
        <dbReference type="HAMAP-Rule" id="MF_02128"/>
    </source>
</evidence>
<dbReference type="GO" id="GO:0005524">
    <property type="term" value="F:ATP binding"/>
    <property type="evidence" value="ECO:0007669"/>
    <property type="project" value="UniProtKB-UniRule"/>
</dbReference>
<dbReference type="NCBIfam" id="NF004351">
    <property type="entry name" value="PRK05731.1-4"/>
    <property type="match status" value="1"/>
</dbReference>
<proteinExistence type="inferred from homology"/>
<dbReference type="EC" id="2.7.4.16" evidence="1"/>